<protein>
    <submittedName>
        <fullName evidence="1">Uncharacterized protein</fullName>
    </submittedName>
</protein>
<organism evidence="1">
    <name type="scientific">Cucumis melo</name>
    <name type="common">Muskmelon</name>
    <dbReference type="NCBI Taxonomy" id="3656"/>
    <lineage>
        <taxon>Eukaryota</taxon>
        <taxon>Viridiplantae</taxon>
        <taxon>Streptophyta</taxon>
        <taxon>Embryophyta</taxon>
        <taxon>Tracheophyta</taxon>
        <taxon>Spermatophyta</taxon>
        <taxon>Magnoliopsida</taxon>
        <taxon>eudicotyledons</taxon>
        <taxon>Gunneridae</taxon>
        <taxon>Pentapetalae</taxon>
        <taxon>rosids</taxon>
        <taxon>fabids</taxon>
        <taxon>Cucurbitales</taxon>
        <taxon>Cucurbitaceae</taxon>
        <taxon>Benincaseae</taxon>
        <taxon>Cucumis</taxon>
    </lineage>
</organism>
<reference evidence="1" key="1">
    <citation type="submission" date="2023-03" db="UniProtKB">
        <authorList>
            <consortium name="EnsemblPlants"/>
        </authorList>
    </citation>
    <scope>IDENTIFICATION</scope>
</reference>
<dbReference type="AlphaFoldDB" id="A0A9I9EKS9"/>
<accession>A0A9I9EKS9</accession>
<proteinExistence type="predicted"/>
<dbReference type="Gramene" id="MELO3C034773.2.1">
    <property type="protein sequence ID" value="MELO3C034773.2.1"/>
    <property type="gene ID" value="MELO3C034773.2"/>
</dbReference>
<name>A0A9I9EKS9_CUCME</name>
<evidence type="ECO:0000313" key="1">
    <source>
        <dbReference type="EnsemblPlants" id="MELO3C034773.2.1"/>
    </source>
</evidence>
<sequence>MQRWWRDLVRQILVVVVFRVGDSWMVWRGLYKRTVVARSGHDLCGH</sequence>
<dbReference type="EnsemblPlants" id="MELO3C034773.2.1">
    <property type="protein sequence ID" value="MELO3C034773.2.1"/>
    <property type="gene ID" value="MELO3C034773.2"/>
</dbReference>